<dbReference type="EMBL" id="KZ302079">
    <property type="protein sequence ID" value="PFH48046.1"/>
    <property type="molecule type" value="Genomic_DNA"/>
</dbReference>
<evidence type="ECO:0000256" key="2">
    <source>
        <dbReference type="ARBA" id="ARBA00010687"/>
    </source>
</evidence>
<dbReference type="PANTHER" id="PTHR34983">
    <property type="entry name" value="ARABINOGALACTAN ENDO-BETA-1,4-GALACTANASE A"/>
    <property type="match status" value="1"/>
</dbReference>
<feature type="signal peptide" evidence="6">
    <location>
        <begin position="1"/>
        <end position="19"/>
    </location>
</feature>
<dbReference type="Gene3D" id="3.20.20.80">
    <property type="entry name" value="Glycosidases"/>
    <property type="match status" value="1"/>
</dbReference>
<keyword evidence="6" id="KW-0732">Signal</keyword>
<dbReference type="Pfam" id="PF07745">
    <property type="entry name" value="Glyco_hydro_53"/>
    <property type="match status" value="1"/>
</dbReference>
<dbReference type="InterPro" id="IPR017853">
    <property type="entry name" value="GH"/>
</dbReference>
<evidence type="ECO:0000256" key="6">
    <source>
        <dbReference type="RuleBase" id="RU361192"/>
    </source>
</evidence>
<proteinExistence type="inferred from homology"/>
<dbReference type="Proteomes" id="UP000242287">
    <property type="component" value="Unassembled WGS sequence"/>
</dbReference>
<keyword evidence="5 6" id="KW-0326">Glycosidase</keyword>
<dbReference type="AlphaFoldDB" id="A0A2A9NJV8"/>
<evidence type="ECO:0000313" key="8">
    <source>
        <dbReference type="Proteomes" id="UP000242287"/>
    </source>
</evidence>
<dbReference type="GO" id="GO:0031218">
    <property type="term" value="F:arabinogalactan endo-1,4-beta-galactosidase activity"/>
    <property type="evidence" value="ECO:0007669"/>
    <property type="project" value="UniProtKB-EC"/>
</dbReference>
<dbReference type="InterPro" id="IPR011683">
    <property type="entry name" value="Glyco_hydro_53"/>
</dbReference>
<name>A0A2A9NJV8_9AGAR</name>
<evidence type="ECO:0000256" key="3">
    <source>
        <dbReference type="ARBA" id="ARBA00012556"/>
    </source>
</evidence>
<dbReference type="GO" id="GO:0045490">
    <property type="term" value="P:pectin catabolic process"/>
    <property type="evidence" value="ECO:0007669"/>
    <property type="project" value="TreeGrafter"/>
</dbReference>
<dbReference type="EC" id="3.2.1.89" evidence="3 6"/>
<gene>
    <name evidence="7" type="ORF">AMATHDRAFT_6171</name>
</gene>
<accession>A0A2A9NJV8</accession>
<dbReference type="STRING" id="703135.A0A2A9NJV8"/>
<protein>
    <recommendedName>
        <fullName evidence="3 6">Arabinogalactan endo-beta-1,4-galactanase</fullName>
        <ecNumber evidence="3 6">3.2.1.89</ecNumber>
    </recommendedName>
</protein>
<keyword evidence="4 6" id="KW-0378">Hydrolase</keyword>
<sequence length="348" mass="37075">MRVASILLSLVTIFFPANALTYRGADFSSLVNLENSGRVYHDGGSTAKFETILHNHGANLARIRIWTSTSNSQYSLSYGLALAKRAVAAGMQLLVDLHYSDTWADPGHQAIPSSWPKDLNGLNTQIYTYTNDLVKQFAAQGTPIQIIQIGNEINDGMLWPVGRISVSGFSPLSQMLHSAINGVRDASSSVKTMIHLANGWDLGGINFFYGGIFIPGELALSDIDIMGFSFYPFYGTGATLSALRSSLGSVVSQFNKGVMVVETDWPASCSGVTLSERSIAISAAGQQTWVADIRDVLAGLSGGHGLGIVYWEPGWIGNAGLGSSCADNLLVDGSGNTRTSIAMFSSSM</sequence>
<dbReference type="GO" id="GO:0015926">
    <property type="term" value="F:glucosidase activity"/>
    <property type="evidence" value="ECO:0007669"/>
    <property type="project" value="InterPro"/>
</dbReference>
<dbReference type="PANTHER" id="PTHR34983:SF1">
    <property type="entry name" value="ARABINOGALACTAN ENDO-BETA-1,4-GALACTANASE A"/>
    <property type="match status" value="1"/>
</dbReference>
<evidence type="ECO:0000256" key="5">
    <source>
        <dbReference type="ARBA" id="ARBA00023295"/>
    </source>
</evidence>
<keyword evidence="8" id="KW-1185">Reference proteome</keyword>
<evidence type="ECO:0000313" key="7">
    <source>
        <dbReference type="EMBL" id="PFH48046.1"/>
    </source>
</evidence>
<evidence type="ECO:0000256" key="1">
    <source>
        <dbReference type="ARBA" id="ARBA00001695"/>
    </source>
</evidence>
<feature type="chain" id="PRO_5011819808" description="Arabinogalactan endo-beta-1,4-galactanase" evidence="6">
    <location>
        <begin position="20"/>
        <end position="348"/>
    </location>
</feature>
<comment type="similarity">
    <text evidence="2 6">Belongs to the glycosyl hydrolase 53 family.</text>
</comment>
<evidence type="ECO:0000256" key="4">
    <source>
        <dbReference type="ARBA" id="ARBA00022801"/>
    </source>
</evidence>
<organism evidence="7 8">
    <name type="scientific">Amanita thiersii Skay4041</name>
    <dbReference type="NCBI Taxonomy" id="703135"/>
    <lineage>
        <taxon>Eukaryota</taxon>
        <taxon>Fungi</taxon>
        <taxon>Dikarya</taxon>
        <taxon>Basidiomycota</taxon>
        <taxon>Agaricomycotina</taxon>
        <taxon>Agaricomycetes</taxon>
        <taxon>Agaricomycetidae</taxon>
        <taxon>Agaricales</taxon>
        <taxon>Pluteineae</taxon>
        <taxon>Amanitaceae</taxon>
        <taxon>Amanita</taxon>
    </lineage>
</organism>
<comment type="catalytic activity">
    <reaction evidence="1 6">
        <text>The enzyme specifically hydrolyzes (1-&gt;4)-beta-D-galactosidic linkages in type I arabinogalactans.</text>
        <dbReference type="EC" id="3.2.1.89"/>
    </reaction>
</comment>
<reference evidence="7 8" key="1">
    <citation type="submission" date="2014-02" db="EMBL/GenBank/DDBJ databases">
        <title>Transposable element dynamics among asymbiotic and ectomycorrhizal Amanita fungi.</title>
        <authorList>
            <consortium name="DOE Joint Genome Institute"/>
            <person name="Hess J."/>
            <person name="Skrede I."/>
            <person name="Wolfe B."/>
            <person name="LaButti K."/>
            <person name="Ohm R.A."/>
            <person name="Grigoriev I.V."/>
            <person name="Pringle A."/>
        </authorList>
    </citation>
    <scope>NUCLEOTIDE SEQUENCE [LARGE SCALE GENOMIC DNA]</scope>
    <source>
        <strain evidence="7 8">SKay4041</strain>
    </source>
</reference>
<dbReference type="OrthoDB" id="110914at2759"/>
<dbReference type="SUPFAM" id="SSF51445">
    <property type="entry name" value="(Trans)glycosidases"/>
    <property type="match status" value="1"/>
</dbReference>